<dbReference type="GO" id="GO:0032040">
    <property type="term" value="C:small-subunit processome"/>
    <property type="evidence" value="ECO:0007669"/>
    <property type="project" value="TreeGrafter"/>
</dbReference>
<evidence type="ECO:0000313" key="15">
    <source>
        <dbReference type="EMBL" id="VDM45884.1"/>
    </source>
</evidence>
<dbReference type="PROSITE" id="PS50082">
    <property type="entry name" value="WD_REPEATS_2"/>
    <property type="match status" value="3"/>
</dbReference>
<evidence type="ECO:0000256" key="12">
    <source>
        <dbReference type="PROSITE-ProRule" id="PRU00221"/>
    </source>
</evidence>
<name>A0A183V1E3_TOXCA</name>
<feature type="transmembrane region" description="Helical" evidence="13">
    <location>
        <begin position="138"/>
        <end position="157"/>
    </location>
</feature>
<evidence type="ECO:0000313" key="17">
    <source>
        <dbReference type="WBParaSite" id="TCNE_0001456301-mRNA-1"/>
    </source>
</evidence>
<dbReference type="Proteomes" id="UP000050794">
    <property type="component" value="Unassembled WGS sequence"/>
</dbReference>
<dbReference type="InterPro" id="IPR027145">
    <property type="entry name" value="PWP2"/>
</dbReference>
<comment type="similarity">
    <text evidence="3">Belongs to the WD repeat PWP2 family.</text>
</comment>
<feature type="transmembrane region" description="Helical" evidence="13">
    <location>
        <begin position="169"/>
        <end position="191"/>
    </location>
</feature>
<dbReference type="Gene3D" id="2.130.10.10">
    <property type="entry name" value="YVTN repeat-like/Quinoprotein amine dehydrogenase"/>
    <property type="match status" value="3"/>
</dbReference>
<dbReference type="AlphaFoldDB" id="A0A183V1E3"/>
<reference evidence="15 16" key="2">
    <citation type="submission" date="2018-11" db="EMBL/GenBank/DDBJ databases">
        <authorList>
            <consortium name="Pathogen Informatics"/>
        </authorList>
    </citation>
    <scope>NUCLEOTIDE SEQUENCE [LARGE SCALE GENOMIC DNA]</scope>
</reference>
<evidence type="ECO:0000256" key="4">
    <source>
        <dbReference type="ARBA" id="ARBA00010694"/>
    </source>
</evidence>
<feature type="repeat" description="WD" evidence="12">
    <location>
        <begin position="744"/>
        <end position="785"/>
    </location>
</feature>
<dbReference type="SMART" id="SM00320">
    <property type="entry name" value="WD40"/>
    <property type="match status" value="12"/>
</dbReference>
<evidence type="ECO:0000256" key="13">
    <source>
        <dbReference type="SAM" id="Phobius"/>
    </source>
</evidence>
<evidence type="ECO:0000256" key="6">
    <source>
        <dbReference type="ARBA" id="ARBA00022574"/>
    </source>
</evidence>
<keyword evidence="9 13" id="KW-1133">Transmembrane helix</keyword>
<evidence type="ECO:0000256" key="1">
    <source>
        <dbReference type="ARBA" id="ARBA00004141"/>
    </source>
</evidence>
<evidence type="ECO:0000256" key="8">
    <source>
        <dbReference type="ARBA" id="ARBA00022737"/>
    </source>
</evidence>
<evidence type="ECO:0000256" key="11">
    <source>
        <dbReference type="ARBA" id="ARBA00023242"/>
    </source>
</evidence>
<dbReference type="SUPFAM" id="SSF50978">
    <property type="entry name" value="WD40 repeat-like"/>
    <property type="match status" value="1"/>
</dbReference>
<dbReference type="Pfam" id="PF04003">
    <property type="entry name" value="Utp12"/>
    <property type="match status" value="1"/>
</dbReference>
<dbReference type="CDD" id="cd00200">
    <property type="entry name" value="WD40"/>
    <property type="match status" value="1"/>
</dbReference>
<feature type="transmembrane region" description="Helical" evidence="13">
    <location>
        <begin position="99"/>
        <end position="118"/>
    </location>
</feature>
<proteinExistence type="inferred from homology"/>
<keyword evidence="11" id="KW-0539">Nucleus</keyword>
<dbReference type="PROSITE" id="PS50294">
    <property type="entry name" value="WD_REPEATS_REGION"/>
    <property type="match status" value="3"/>
</dbReference>
<keyword evidence="10 13" id="KW-0472">Membrane</keyword>
<evidence type="ECO:0000256" key="10">
    <source>
        <dbReference type="ARBA" id="ARBA00023136"/>
    </source>
</evidence>
<feature type="transmembrane region" description="Helical" evidence="13">
    <location>
        <begin position="251"/>
        <end position="274"/>
    </location>
</feature>
<evidence type="ECO:0000259" key="14">
    <source>
        <dbReference type="Pfam" id="PF04003"/>
    </source>
</evidence>
<sequence length="1263" mass="139672">MHFYGLVAKTTNLPGCDRTRKVKLAKGQGRRKELWTLAENEKKFRQGIQDLLDRLGDHLSLGHIKMKENGEIIVDHHVEHHPKGDHGHVNIRYVDWRQAANLVFCAGGILVCYLLFGVAQESITKTKYGSDGEDRFTFTQALVFVQCAVNTAFAYTLRGKTRDNVPVKMYAFVAMSYLLAMMASNHALQYIPYPTQVLGKSCKPIPILVFGVLFAGKKYQWKKYVFVLMIVTGVAIFLYKDNANASQSRSMFSFGMGEFFLLFSLAMDGTTGAIQDTIRHHYKANAHSMMYHMNLFSTVYLLFGLMASGELAKFSYFVNVYPSVITNMLMLALTSALGQYFIFKTVAEFGPLTCSIVTTTRKLFTMLGSVVLFGNTLTKRQIVGTSIVFTGLLLDAIESKKKRIPFSSLIGTVYRSGNVVFTPDGNSLLSPVGNKVTAFDLKNNVASTIPVESDQNIKVVALNPPGTHMFIVNEGGEGLYVNLSTQTVLYRHRFHRHVGDVKFSPDGRRIAACRDGDVQIFSVAGFQAYQFNPFVLQETYKVTASKVKHLDWSYDSKLVAAASEDKQVRIMAAGGKLQNLFMHTLAAHKGAVITSHFCHNSYDLLTVDKRGLANFWTCALTADDLLKGICNSETPDHVKKMRFEKAKRHNLMEDLGGGTQSVDVSACTFHAPTNLLVTAFTNGLFLLHELPSFSLIHSLRVSELAVRTLSVNKSGDWLAIGCGKGTDAQLVVWEWQSETYIMKQQSHSQTITTVAYSPDGSMIATGAEDGKAKVWNCRSSFCIVTFTEHTSGVSAVCWTPDGKALLSSSLDGTVRAHDLQRYRNFRTLVCPEQTQLGALAVDSAGDLVVSASIDAYNIFVWSLENGRLLDMLSGHSAPIAAISLHGTSLVSASWDKTMRIWNVVESASAETIELTDEALDVAFSPSGQNIAVLCLDGSLTLFGGESLTEWGSINTKLDVDAARSVTELIKKETSEKSKPFTCICFSADGAFLLAAGRSNYICMYNVAERVIVKKFKLTTNRSLDGVTLDINRRNLSEFGNMSLIDASDSDDEPDGRKRIKLAGTRHSDLAERCAKPEMRVQHIGFSPTGRSFAVCSTEGVCVFSQEHRTVFDPYELNVDVTPQRIRQAVGEGEYSLALVMAIRLNETELLEETVLMTPLAQIDVVIRFLPITYAEKLLVWLASSNNALAQRHIHLWQLWLKSLLLEHARQIKSNRAANLSSLTSLQQLISNHSNSVSKLQMRSEHVHTGILSNGASNEARVNV</sequence>
<evidence type="ECO:0000256" key="9">
    <source>
        <dbReference type="ARBA" id="ARBA00022989"/>
    </source>
</evidence>
<dbReference type="InterPro" id="IPR001680">
    <property type="entry name" value="WD40_rpt"/>
</dbReference>
<dbReference type="SUPFAM" id="SSF50998">
    <property type="entry name" value="Quinoprotein alcohol dehydrogenase-like"/>
    <property type="match status" value="1"/>
</dbReference>
<dbReference type="GO" id="GO:0055085">
    <property type="term" value="P:transmembrane transport"/>
    <property type="evidence" value="ECO:0007669"/>
    <property type="project" value="InterPro"/>
</dbReference>
<feature type="repeat" description="WD" evidence="12">
    <location>
        <begin position="786"/>
        <end position="827"/>
    </location>
</feature>
<feature type="transmembrane region" description="Helical" evidence="13">
    <location>
        <begin position="223"/>
        <end position="239"/>
    </location>
</feature>
<evidence type="ECO:0000256" key="7">
    <source>
        <dbReference type="ARBA" id="ARBA00022692"/>
    </source>
</evidence>
<dbReference type="GO" id="GO:0000462">
    <property type="term" value="P:maturation of SSU-rRNA from tricistronic rRNA transcript (SSU-rRNA, 5.8S rRNA, LSU-rRNA)"/>
    <property type="evidence" value="ECO:0007669"/>
    <property type="project" value="TreeGrafter"/>
</dbReference>
<reference evidence="17" key="1">
    <citation type="submission" date="2016-06" db="UniProtKB">
        <authorList>
            <consortium name="WormBaseParasite"/>
        </authorList>
    </citation>
    <scope>IDENTIFICATION</scope>
</reference>
<dbReference type="InterPro" id="IPR011047">
    <property type="entry name" value="Quinoprotein_ADH-like_sf"/>
</dbReference>
<organism evidence="16 17">
    <name type="scientific">Toxocara canis</name>
    <name type="common">Canine roundworm</name>
    <dbReference type="NCBI Taxonomy" id="6265"/>
    <lineage>
        <taxon>Eukaryota</taxon>
        <taxon>Metazoa</taxon>
        <taxon>Ecdysozoa</taxon>
        <taxon>Nematoda</taxon>
        <taxon>Chromadorea</taxon>
        <taxon>Rhabditida</taxon>
        <taxon>Spirurina</taxon>
        <taxon>Ascaridomorpha</taxon>
        <taxon>Ascaridoidea</taxon>
        <taxon>Toxocaridae</taxon>
        <taxon>Toxocara</taxon>
    </lineage>
</organism>
<dbReference type="PANTHER" id="PTHR19858:SF0">
    <property type="entry name" value="PERIODIC TRYPTOPHAN PROTEIN 2 HOMOLOG"/>
    <property type="match status" value="1"/>
</dbReference>
<keyword evidence="16" id="KW-1185">Reference proteome</keyword>
<dbReference type="SUPFAM" id="SSF103481">
    <property type="entry name" value="Multidrug resistance efflux transporter EmrE"/>
    <property type="match status" value="2"/>
</dbReference>
<keyword evidence="6 12" id="KW-0853">WD repeat</keyword>
<keyword evidence="8" id="KW-0677">Repeat</keyword>
<dbReference type="GO" id="GO:0012505">
    <property type="term" value="C:endomembrane system"/>
    <property type="evidence" value="ECO:0007669"/>
    <property type="project" value="UniProtKB-ARBA"/>
</dbReference>
<dbReference type="PROSITE" id="PS00678">
    <property type="entry name" value="WD_REPEATS_1"/>
    <property type="match status" value="1"/>
</dbReference>
<feature type="transmembrane region" description="Helical" evidence="13">
    <location>
        <begin position="295"/>
        <end position="318"/>
    </location>
</feature>
<dbReference type="GO" id="GO:0000028">
    <property type="term" value="P:ribosomal small subunit assembly"/>
    <property type="evidence" value="ECO:0007669"/>
    <property type="project" value="TreeGrafter"/>
</dbReference>
<feature type="domain" description="Small-subunit processome Utp12" evidence="14">
    <location>
        <begin position="1145"/>
        <end position="1239"/>
    </location>
</feature>
<dbReference type="EMBL" id="UYWY01022321">
    <property type="protein sequence ID" value="VDM45884.1"/>
    <property type="molecule type" value="Genomic_DNA"/>
</dbReference>
<dbReference type="InterPro" id="IPR015943">
    <property type="entry name" value="WD40/YVTN_repeat-like_dom_sf"/>
</dbReference>
<dbReference type="GO" id="GO:0034388">
    <property type="term" value="C:Pwp2p-containing subcomplex of 90S preribosome"/>
    <property type="evidence" value="ECO:0007669"/>
    <property type="project" value="TreeGrafter"/>
</dbReference>
<dbReference type="InterPro" id="IPR007148">
    <property type="entry name" value="SSU_processome_Utp12"/>
</dbReference>
<dbReference type="Pfam" id="PF00400">
    <property type="entry name" value="WD40"/>
    <property type="match status" value="6"/>
</dbReference>
<gene>
    <name evidence="15" type="ORF">TCNE_LOCUS14563</name>
</gene>
<dbReference type="InterPro" id="IPR013657">
    <property type="entry name" value="SCL35B1-4/HUT1"/>
</dbReference>
<evidence type="ECO:0000256" key="2">
    <source>
        <dbReference type="ARBA" id="ARBA00004604"/>
    </source>
</evidence>
<evidence type="ECO:0000313" key="16">
    <source>
        <dbReference type="Proteomes" id="UP000050794"/>
    </source>
</evidence>
<keyword evidence="7 13" id="KW-0812">Transmembrane</keyword>
<comment type="similarity">
    <text evidence="4">Belongs to the nucleotide-sugar transporter family. SLC35B subfamily.</text>
</comment>
<protein>
    <submittedName>
        <fullName evidence="17">WD_REPEATS_REGION domain-containing protein</fullName>
    </submittedName>
</protein>
<evidence type="ECO:0000256" key="5">
    <source>
        <dbReference type="ARBA" id="ARBA00022448"/>
    </source>
</evidence>
<dbReference type="InterPro" id="IPR019775">
    <property type="entry name" value="WD40_repeat_CS"/>
</dbReference>
<keyword evidence="5" id="KW-0813">Transport</keyword>
<dbReference type="InterPro" id="IPR037185">
    <property type="entry name" value="EmrE-like"/>
</dbReference>
<accession>A0A183V1E3</accession>
<evidence type="ECO:0000256" key="3">
    <source>
        <dbReference type="ARBA" id="ARBA00010226"/>
    </source>
</evidence>
<feature type="transmembrane region" description="Helical" evidence="13">
    <location>
        <begin position="324"/>
        <end position="343"/>
    </location>
</feature>
<dbReference type="InterPro" id="IPR036322">
    <property type="entry name" value="WD40_repeat_dom_sf"/>
</dbReference>
<dbReference type="Pfam" id="PF08449">
    <property type="entry name" value="UAA"/>
    <property type="match status" value="1"/>
</dbReference>
<comment type="subcellular location">
    <subcellularLocation>
        <location evidence="1">Membrane</location>
        <topology evidence="1">Multi-pass membrane protein</topology>
    </subcellularLocation>
    <subcellularLocation>
        <location evidence="2">Nucleus</location>
        <location evidence="2">Nucleolus</location>
    </subcellularLocation>
</comment>
<dbReference type="PANTHER" id="PTHR19858">
    <property type="entry name" value="WD40 REPEAT PROTEIN"/>
    <property type="match status" value="1"/>
</dbReference>
<dbReference type="WBParaSite" id="TCNE_0001456301-mRNA-1">
    <property type="protein sequence ID" value="TCNE_0001456301-mRNA-1"/>
    <property type="gene ID" value="TCNE_0001456301"/>
</dbReference>
<feature type="repeat" description="WD" evidence="12">
    <location>
        <begin position="872"/>
        <end position="911"/>
    </location>
</feature>
<dbReference type="GO" id="GO:0016020">
    <property type="term" value="C:membrane"/>
    <property type="evidence" value="ECO:0007669"/>
    <property type="project" value="UniProtKB-SubCell"/>
</dbReference>